<proteinExistence type="inferred from homology"/>
<name>A0A8S2FHV6_9BILA</name>
<comment type="catalytic activity">
    <reaction evidence="9 10">
        <text>L-arginyl-[protein] + NAD(+) = N(omega)-(ADP-D-ribosyl)-L-arginyl-[protein] + nicotinamide + H(+)</text>
        <dbReference type="Rhea" id="RHEA:19149"/>
        <dbReference type="Rhea" id="RHEA-COMP:10532"/>
        <dbReference type="Rhea" id="RHEA-COMP:15087"/>
        <dbReference type="ChEBI" id="CHEBI:15378"/>
        <dbReference type="ChEBI" id="CHEBI:17154"/>
        <dbReference type="ChEBI" id="CHEBI:29965"/>
        <dbReference type="ChEBI" id="CHEBI:57540"/>
        <dbReference type="ChEBI" id="CHEBI:142554"/>
        <dbReference type="EC" id="2.4.2.31"/>
    </reaction>
</comment>
<keyword evidence="8" id="KW-0843">Virulence</keyword>
<dbReference type="Proteomes" id="UP000677228">
    <property type="component" value="Unassembled WGS sequence"/>
</dbReference>
<reference evidence="11" key="1">
    <citation type="submission" date="2021-02" db="EMBL/GenBank/DDBJ databases">
        <authorList>
            <person name="Nowell W R."/>
        </authorList>
    </citation>
    <scope>NUCLEOTIDE SEQUENCE</scope>
</reference>
<dbReference type="SUPFAM" id="SSF56399">
    <property type="entry name" value="ADP-ribosylation"/>
    <property type="match status" value="1"/>
</dbReference>
<dbReference type="InterPro" id="IPR000768">
    <property type="entry name" value="ART"/>
</dbReference>
<dbReference type="GO" id="GO:0005576">
    <property type="term" value="C:extracellular region"/>
    <property type="evidence" value="ECO:0007669"/>
    <property type="project" value="UniProtKB-SubCell"/>
</dbReference>
<keyword evidence="6 10" id="KW-0808">Transferase</keyword>
<dbReference type="PANTHER" id="PTHR10339:SF25">
    <property type="entry name" value="SECRETED EXOENZYME S"/>
    <property type="match status" value="1"/>
</dbReference>
<dbReference type="Gene3D" id="3.90.176.10">
    <property type="entry name" value="Toxin ADP-ribosyltransferase, Chain A, domain 1"/>
    <property type="match status" value="1"/>
</dbReference>
<dbReference type="AlphaFoldDB" id="A0A8S2FHV6"/>
<evidence type="ECO:0000256" key="6">
    <source>
        <dbReference type="ARBA" id="ARBA00022679"/>
    </source>
</evidence>
<accession>A0A8S2FHV6</accession>
<dbReference type="Proteomes" id="UP000682733">
    <property type="component" value="Unassembled WGS sequence"/>
</dbReference>
<evidence type="ECO:0000256" key="5">
    <source>
        <dbReference type="ARBA" id="ARBA00022676"/>
    </source>
</evidence>
<dbReference type="InterPro" id="IPR050999">
    <property type="entry name" value="ADP-ribosyltransferase_ARG"/>
</dbReference>
<dbReference type="EMBL" id="CAJNOK010031379">
    <property type="protein sequence ID" value="CAF1471561.1"/>
    <property type="molecule type" value="Genomic_DNA"/>
</dbReference>
<protein>
    <recommendedName>
        <fullName evidence="10">NAD(P)(+)--arginine ADP-ribosyltransferase</fullName>
        <ecNumber evidence="10">2.4.2.31</ecNumber>
    </recommendedName>
    <alternativeName>
        <fullName evidence="10">Mono(ADP-ribosyl)transferase</fullName>
    </alternativeName>
</protein>
<dbReference type="PANTHER" id="PTHR10339">
    <property type="entry name" value="ADP-RIBOSYLTRANSFERASE"/>
    <property type="match status" value="1"/>
</dbReference>
<dbReference type="GO" id="GO:0106274">
    <property type="term" value="F:NAD+-protein-arginine ADP-ribosyltransferase activity"/>
    <property type="evidence" value="ECO:0007669"/>
    <property type="project" value="UniProtKB-EC"/>
</dbReference>
<evidence type="ECO:0000256" key="8">
    <source>
        <dbReference type="ARBA" id="ARBA00023026"/>
    </source>
</evidence>
<keyword evidence="10" id="KW-0520">NAD</keyword>
<dbReference type="Pfam" id="PF01129">
    <property type="entry name" value="ART"/>
    <property type="match status" value="1"/>
</dbReference>
<evidence type="ECO:0000256" key="2">
    <source>
        <dbReference type="ARBA" id="ARBA00009558"/>
    </source>
</evidence>
<organism evidence="11 13">
    <name type="scientific">Didymodactylos carnosus</name>
    <dbReference type="NCBI Taxonomy" id="1234261"/>
    <lineage>
        <taxon>Eukaryota</taxon>
        <taxon>Metazoa</taxon>
        <taxon>Spiralia</taxon>
        <taxon>Gnathifera</taxon>
        <taxon>Rotifera</taxon>
        <taxon>Eurotatoria</taxon>
        <taxon>Bdelloidea</taxon>
        <taxon>Philodinida</taxon>
        <taxon>Philodinidae</taxon>
        <taxon>Didymodactylos</taxon>
    </lineage>
</organism>
<evidence type="ECO:0000256" key="10">
    <source>
        <dbReference type="RuleBase" id="RU361228"/>
    </source>
</evidence>
<evidence type="ECO:0000313" key="11">
    <source>
        <dbReference type="EMBL" id="CAF1471561.1"/>
    </source>
</evidence>
<dbReference type="GO" id="GO:0016779">
    <property type="term" value="F:nucleotidyltransferase activity"/>
    <property type="evidence" value="ECO:0007669"/>
    <property type="project" value="UniProtKB-KW"/>
</dbReference>
<evidence type="ECO:0000256" key="7">
    <source>
        <dbReference type="ARBA" id="ARBA00022695"/>
    </source>
</evidence>
<evidence type="ECO:0000256" key="3">
    <source>
        <dbReference type="ARBA" id="ARBA00022525"/>
    </source>
</evidence>
<dbReference type="GO" id="GO:0003950">
    <property type="term" value="F:NAD+ poly-ADP-ribosyltransferase activity"/>
    <property type="evidence" value="ECO:0007669"/>
    <property type="project" value="TreeGrafter"/>
</dbReference>
<feature type="non-terminal residue" evidence="11">
    <location>
        <position position="1"/>
    </location>
</feature>
<dbReference type="EC" id="2.4.2.31" evidence="10"/>
<gene>
    <name evidence="11" type="ORF">OVA965_LOCUS35674</name>
    <name evidence="12" type="ORF">TMI583_LOCUS36648</name>
</gene>
<evidence type="ECO:0000256" key="1">
    <source>
        <dbReference type="ARBA" id="ARBA00004613"/>
    </source>
</evidence>
<keyword evidence="4" id="KW-0800">Toxin</keyword>
<evidence type="ECO:0000313" key="12">
    <source>
        <dbReference type="EMBL" id="CAF4263319.1"/>
    </source>
</evidence>
<keyword evidence="3" id="KW-0964">Secreted</keyword>
<evidence type="ECO:0000256" key="4">
    <source>
        <dbReference type="ARBA" id="ARBA00022656"/>
    </source>
</evidence>
<comment type="caution">
    <text evidence="11">The sequence shown here is derived from an EMBL/GenBank/DDBJ whole genome shotgun (WGS) entry which is preliminary data.</text>
</comment>
<keyword evidence="7" id="KW-0548">Nucleotidyltransferase</keyword>
<comment type="similarity">
    <text evidence="2 10">Belongs to the Arg-specific ADP-ribosyltransferase family.</text>
</comment>
<dbReference type="EMBL" id="CAJOBA010053272">
    <property type="protein sequence ID" value="CAF4263319.1"/>
    <property type="molecule type" value="Genomic_DNA"/>
</dbReference>
<dbReference type="PROSITE" id="PS51996">
    <property type="entry name" value="TR_MART"/>
    <property type="match status" value="1"/>
</dbReference>
<keyword evidence="5 10" id="KW-0328">Glycosyltransferase</keyword>
<evidence type="ECO:0000256" key="9">
    <source>
        <dbReference type="ARBA" id="ARBA00047597"/>
    </source>
</evidence>
<comment type="subcellular location">
    <subcellularLocation>
        <location evidence="1">Secreted</location>
    </subcellularLocation>
</comment>
<sequence>MAHSATEFNPRLVANDILEEPDILLTPIDGYQNVPLMSIEDAVKPLLPTVSTMKTLAWIAKQNAKKMTQTQLSQDEAAAIHLYTMETLVYPLLNSKLRERDREQLKPWFAYLKLLLTALFKLPLSTNKILWRGVKLDLSKKYKIGEEYVWWSFTSCTTAMKVLDSDLYLGKNGVRTLFAIECINGRSIVDYSYFKQEDEILLLPGTYFQVVDYLSPNSTNDLHIIQLRQIEPPVNFLQPPFNVTQEQQPTTMQHVPMASSNDMIVFTSSLQQMSLNNQQSSTTSIGSAPSSLSIK</sequence>
<evidence type="ECO:0000313" key="13">
    <source>
        <dbReference type="Proteomes" id="UP000677228"/>
    </source>
</evidence>
<dbReference type="GO" id="GO:0090729">
    <property type="term" value="F:toxin activity"/>
    <property type="evidence" value="ECO:0007669"/>
    <property type="project" value="UniProtKB-KW"/>
</dbReference>
<keyword evidence="10" id="KW-0521">NADP</keyword>